<keyword evidence="3" id="KW-1185">Reference proteome</keyword>
<gene>
    <name evidence="2" type="ORF">KAK03_15440</name>
</gene>
<dbReference type="InterPro" id="IPR025682">
    <property type="entry name" value="CpXC_dom"/>
</dbReference>
<protein>
    <submittedName>
        <fullName evidence="2">CpXC domain-containing protein</fullName>
    </submittedName>
</protein>
<evidence type="ECO:0000259" key="1">
    <source>
        <dbReference type="Pfam" id="PF14353"/>
    </source>
</evidence>
<reference evidence="2 3" key="1">
    <citation type="submission" date="2021-04" db="EMBL/GenBank/DDBJ databases">
        <title>The genome sequence of Ideonella sp. 3Y2.</title>
        <authorList>
            <person name="Liu Y."/>
        </authorList>
    </citation>
    <scope>NUCLEOTIDE SEQUENCE [LARGE SCALE GENOMIC DNA]</scope>
    <source>
        <strain evidence="2 3">3Y2</strain>
    </source>
</reference>
<dbReference type="EMBL" id="JAGQDD010000012">
    <property type="protein sequence ID" value="MBQ0931876.1"/>
    <property type="molecule type" value="Genomic_DNA"/>
</dbReference>
<name>A0A941BFA1_9BURK</name>
<evidence type="ECO:0000313" key="2">
    <source>
        <dbReference type="EMBL" id="MBQ0931876.1"/>
    </source>
</evidence>
<sequence>MSIFHPVQAICGQCGHTNEVQRTASVNADRRPDLRAAILDGSFQQQDCAQCGTVLRIPPHLTYLDMARKQWFMIDSADRINGFEALEDSARQTWDRAFGSRATPHARRMGESMTSRLVLGWPALREKLIAFELGLDDVALEMCKLGVLRDMDSPPLADQTELRLVQGNAQALVMAWHELATERVLEAVEVPRSRYDEIIDHPDDWAELRAQFDGALLIDWRRLMFASAQA</sequence>
<comment type="caution">
    <text evidence="2">The sequence shown here is derived from an EMBL/GenBank/DDBJ whole genome shotgun (WGS) entry which is preliminary data.</text>
</comment>
<dbReference type="Pfam" id="PF14353">
    <property type="entry name" value="CpXC"/>
    <property type="match status" value="1"/>
</dbReference>
<proteinExistence type="predicted"/>
<evidence type="ECO:0000313" key="3">
    <source>
        <dbReference type="Proteomes" id="UP000676246"/>
    </source>
</evidence>
<accession>A0A941BFA1</accession>
<organism evidence="2 3">
    <name type="scientific">Ideonella alba</name>
    <dbReference type="NCBI Taxonomy" id="2824118"/>
    <lineage>
        <taxon>Bacteria</taxon>
        <taxon>Pseudomonadati</taxon>
        <taxon>Pseudomonadota</taxon>
        <taxon>Betaproteobacteria</taxon>
        <taxon>Burkholderiales</taxon>
        <taxon>Sphaerotilaceae</taxon>
        <taxon>Ideonella</taxon>
    </lineage>
</organism>
<dbReference type="Proteomes" id="UP000676246">
    <property type="component" value="Unassembled WGS sequence"/>
</dbReference>
<feature type="domain" description="CpXC" evidence="1">
    <location>
        <begin position="11"/>
        <end position="144"/>
    </location>
</feature>
<dbReference type="RefSeq" id="WP_210854974.1">
    <property type="nucleotide sequence ID" value="NZ_JAGQDD010000012.1"/>
</dbReference>
<dbReference type="AlphaFoldDB" id="A0A941BFA1"/>